<dbReference type="PANTHER" id="PTHR43280:SF2">
    <property type="entry name" value="HTH-TYPE TRANSCRIPTIONAL REGULATOR EXSA"/>
    <property type="match status" value="1"/>
</dbReference>
<evidence type="ECO:0000313" key="5">
    <source>
        <dbReference type="EMBL" id="TDF98563.1"/>
    </source>
</evidence>
<proteinExistence type="predicted"/>
<keyword evidence="6" id="KW-1185">Reference proteome</keyword>
<dbReference type="InterPro" id="IPR009057">
    <property type="entry name" value="Homeodomain-like_sf"/>
</dbReference>
<dbReference type="SUPFAM" id="SSF46689">
    <property type="entry name" value="Homeodomain-like"/>
    <property type="match status" value="2"/>
</dbReference>
<keyword evidence="2" id="KW-0238">DNA-binding</keyword>
<dbReference type="EMBL" id="SMRT01000003">
    <property type="protein sequence ID" value="TDF98563.1"/>
    <property type="molecule type" value="Genomic_DNA"/>
</dbReference>
<evidence type="ECO:0000313" key="6">
    <source>
        <dbReference type="Proteomes" id="UP000295636"/>
    </source>
</evidence>
<dbReference type="Gene3D" id="2.60.120.10">
    <property type="entry name" value="Jelly Rolls"/>
    <property type="match status" value="1"/>
</dbReference>
<evidence type="ECO:0000256" key="3">
    <source>
        <dbReference type="ARBA" id="ARBA00023163"/>
    </source>
</evidence>
<dbReference type="InterPro" id="IPR003313">
    <property type="entry name" value="AraC-bd"/>
</dbReference>
<keyword evidence="3" id="KW-0804">Transcription</keyword>
<dbReference type="OrthoDB" id="9791615at2"/>
<gene>
    <name evidence="5" type="ORF">E1757_08410</name>
</gene>
<feature type="domain" description="HTH araC/xylS-type" evidence="4">
    <location>
        <begin position="196"/>
        <end position="294"/>
    </location>
</feature>
<protein>
    <submittedName>
        <fullName evidence="5">AraC family transcriptional regulator</fullName>
    </submittedName>
</protein>
<dbReference type="PROSITE" id="PS01124">
    <property type="entry name" value="HTH_ARAC_FAMILY_2"/>
    <property type="match status" value="1"/>
</dbReference>
<dbReference type="InterPro" id="IPR018060">
    <property type="entry name" value="HTH_AraC"/>
</dbReference>
<dbReference type="InterPro" id="IPR020449">
    <property type="entry name" value="Tscrpt_reg_AraC-type_HTH"/>
</dbReference>
<dbReference type="PANTHER" id="PTHR43280">
    <property type="entry name" value="ARAC-FAMILY TRANSCRIPTIONAL REGULATOR"/>
    <property type="match status" value="1"/>
</dbReference>
<organism evidence="5 6">
    <name type="scientific">Paenibacillus piri</name>
    <dbReference type="NCBI Taxonomy" id="2547395"/>
    <lineage>
        <taxon>Bacteria</taxon>
        <taxon>Bacillati</taxon>
        <taxon>Bacillota</taxon>
        <taxon>Bacilli</taxon>
        <taxon>Bacillales</taxon>
        <taxon>Paenibacillaceae</taxon>
        <taxon>Paenibacillus</taxon>
    </lineage>
</organism>
<name>A0A4R5KRV7_9BACL</name>
<sequence length="294" mass="33651">MSSMKHLQGASYFGNPGLTFHIDTYTVKQVEIIGEHAHDFVEMAYVRQGSALHHIGGHTYTLRAGDLFVIEPGTPHSYNGSQTECAVICNILFDRNLLYRELQSMEPDIPMLEFLFLLPFLRKSSVFIPHMYISGRNRRVFEQHLETLLEETKRKESGFQLIVKARMIECMVGLSRFYAGSVLSEPTGLTDRQWMEFAAGLIAENYDKTLTLDQVSRMCGMSIASFSAKFKAFTGTTFLEYKHELQIGEACRLLKHTDMKVMAIAHKVGFEDIGFFYKVFRRKMGVTPALYRRL</sequence>
<dbReference type="Proteomes" id="UP000295636">
    <property type="component" value="Unassembled WGS sequence"/>
</dbReference>
<evidence type="ECO:0000256" key="1">
    <source>
        <dbReference type="ARBA" id="ARBA00023015"/>
    </source>
</evidence>
<dbReference type="Pfam" id="PF12833">
    <property type="entry name" value="HTH_18"/>
    <property type="match status" value="1"/>
</dbReference>
<dbReference type="PRINTS" id="PR00032">
    <property type="entry name" value="HTHARAC"/>
</dbReference>
<dbReference type="InterPro" id="IPR014710">
    <property type="entry name" value="RmlC-like_jellyroll"/>
</dbReference>
<dbReference type="InterPro" id="IPR018062">
    <property type="entry name" value="HTH_AraC-typ_CS"/>
</dbReference>
<comment type="caution">
    <text evidence="5">The sequence shown here is derived from an EMBL/GenBank/DDBJ whole genome shotgun (WGS) entry which is preliminary data.</text>
</comment>
<dbReference type="SMART" id="SM00342">
    <property type="entry name" value="HTH_ARAC"/>
    <property type="match status" value="1"/>
</dbReference>
<reference evidence="5 6" key="1">
    <citation type="submission" date="2019-03" db="EMBL/GenBank/DDBJ databases">
        <title>This is whole genome sequence of Paenibacillus sp MS74 strain.</title>
        <authorList>
            <person name="Trinh H.N."/>
        </authorList>
    </citation>
    <scope>NUCLEOTIDE SEQUENCE [LARGE SCALE GENOMIC DNA]</scope>
    <source>
        <strain evidence="5 6">MS74</strain>
    </source>
</reference>
<dbReference type="GO" id="GO:0003700">
    <property type="term" value="F:DNA-binding transcription factor activity"/>
    <property type="evidence" value="ECO:0007669"/>
    <property type="project" value="InterPro"/>
</dbReference>
<evidence type="ECO:0000259" key="4">
    <source>
        <dbReference type="PROSITE" id="PS01124"/>
    </source>
</evidence>
<dbReference type="InterPro" id="IPR037923">
    <property type="entry name" value="HTH-like"/>
</dbReference>
<dbReference type="AlphaFoldDB" id="A0A4R5KRV7"/>
<dbReference type="GO" id="GO:0043565">
    <property type="term" value="F:sequence-specific DNA binding"/>
    <property type="evidence" value="ECO:0007669"/>
    <property type="project" value="InterPro"/>
</dbReference>
<dbReference type="Gene3D" id="1.10.10.60">
    <property type="entry name" value="Homeodomain-like"/>
    <property type="match status" value="2"/>
</dbReference>
<keyword evidence="1" id="KW-0805">Transcription regulation</keyword>
<evidence type="ECO:0000256" key="2">
    <source>
        <dbReference type="ARBA" id="ARBA00023125"/>
    </source>
</evidence>
<dbReference type="PROSITE" id="PS00041">
    <property type="entry name" value="HTH_ARAC_FAMILY_1"/>
    <property type="match status" value="1"/>
</dbReference>
<dbReference type="SUPFAM" id="SSF51215">
    <property type="entry name" value="Regulatory protein AraC"/>
    <property type="match status" value="1"/>
</dbReference>
<dbReference type="Pfam" id="PF02311">
    <property type="entry name" value="AraC_binding"/>
    <property type="match status" value="1"/>
</dbReference>
<accession>A0A4R5KRV7</accession>